<dbReference type="AlphaFoldDB" id="A0A1I7ZYM5"/>
<dbReference type="InterPro" id="IPR027417">
    <property type="entry name" value="P-loop_NTPase"/>
</dbReference>
<reference evidence="2" key="1">
    <citation type="submission" date="2016-11" db="UniProtKB">
        <authorList>
            <consortium name="WormBaseParasite"/>
        </authorList>
    </citation>
    <scope>IDENTIFICATION</scope>
</reference>
<keyword evidence="1" id="KW-1185">Reference proteome</keyword>
<sequence>QRTESQFGELFTAIVTGHSPDEVLQKVSRAISEHSKSTIWIPTRQPLY</sequence>
<dbReference type="Proteomes" id="UP000095287">
    <property type="component" value="Unplaced"/>
</dbReference>
<organism evidence="1 2">
    <name type="scientific">Steinernema glaseri</name>
    <dbReference type="NCBI Taxonomy" id="37863"/>
    <lineage>
        <taxon>Eukaryota</taxon>
        <taxon>Metazoa</taxon>
        <taxon>Ecdysozoa</taxon>
        <taxon>Nematoda</taxon>
        <taxon>Chromadorea</taxon>
        <taxon>Rhabditida</taxon>
        <taxon>Tylenchina</taxon>
        <taxon>Panagrolaimomorpha</taxon>
        <taxon>Strongyloidoidea</taxon>
        <taxon>Steinernematidae</taxon>
        <taxon>Steinernema</taxon>
    </lineage>
</organism>
<dbReference type="Gene3D" id="3.40.50.300">
    <property type="entry name" value="P-loop containing nucleotide triphosphate hydrolases"/>
    <property type="match status" value="1"/>
</dbReference>
<evidence type="ECO:0000313" key="2">
    <source>
        <dbReference type="WBParaSite" id="L893_g31223.t1"/>
    </source>
</evidence>
<accession>A0A1I7ZYM5</accession>
<name>A0A1I7ZYM5_9BILA</name>
<evidence type="ECO:0000313" key="1">
    <source>
        <dbReference type="Proteomes" id="UP000095287"/>
    </source>
</evidence>
<dbReference type="WBParaSite" id="L893_g31223.t1">
    <property type="protein sequence ID" value="L893_g31223.t1"/>
    <property type="gene ID" value="L893_g31223"/>
</dbReference>
<proteinExistence type="predicted"/>
<protein>
    <submittedName>
        <fullName evidence="2">LLM class flavin-dependent oxidoreductase</fullName>
    </submittedName>
</protein>